<protein>
    <recommendedName>
        <fullName evidence="3">CoA transferase</fullName>
    </recommendedName>
</protein>
<dbReference type="InterPro" id="IPR023606">
    <property type="entry name" value="CoA-Trfase_III_dom_1_sf"/>
</dbReference>
<dbReference type="Pfam" id="PF02515">
    <property type="entry name" value="CoA_transf_3"/>
    <property type="match status" value="1"/>
</dbReference>
<dbReference type="PANTHER" id="PTHR48207">
    <property type="entry name" value="SUCCINATE--HYDROXYMETHYLGLUTARATE COA-TRANSFERASE"/>
    <property type="match status" value="1"/>
</dbReference>
<feature type="non-terminal residue" evidence="2">
    <location>
        <position position="1"/>
    </location>
</feature>
<keyword evidence="1" id="KW-0808">Transferase</keyword>
<dbReference type="Gene3D" id="3.40.50.10540">
    <property type="entry name" value="Crotonobetainyl-coa:carnitine coa-transferase, domain 1"/>
    <property type="match status" value="1"/>
</dbReference>
<dbReference type="PANTHER" id="PTHR48207:SF3">
    <property type="entry name" value="SUCCINATE--HYDROXYMETHYLGLUTARATE COA-TRANSFERASE"/>
    <property type="match status" value="1"/>
</dbReference>
<dbReference type="Gene3D" id="3.30.1540.10">
    <property type="entry name" value="formyl-coa transferase, domain 3"/>
    <property type="match status" value="1"/>
</dbReference>
<evidence type="ECO:0000256" key="1">
    <source>
        <dbReference type="ARBA" id="ARBA00022679"/>
    </source>
</evidence>
<gene>
    <name evidence="2" type="ORF">S01H1_40612</name>
</gene>
<organism evidence="2">
    <name type="scientific">marine sediment metagenome</name>
    <dbReference type="NCBI Taxonomy" id="412755"/>
    <lineage>
        <taxon>unclassified sequences</taxon>
        <taxon>metagenomes</taxon>
        <taxon>ecological metagenomes</taxon>
    </lineage>
</organism>
<comment type="caution">
    <text evidence="2">The sequence shown here is derived from an EMBL/GenBank/DDBJ whole genome shotgun (WGS) entry which is preliminary data.</text>
</comment>
<sequence>NNFNASKLSFTVNMKHPKALDVALRLVAVSDIVAENYTPSTLEKWGLTYQKLQEAKPDIILVREPMQGSDGPHAKFAGFGAVISPLAGISHLTGSPERVPVGLGTNYTDYVINPGHTAIATLAALHYRNRTGKGQLIEVAQVESSVCVVGTAILDQTVNGRDQNRQGNRLPYAAPHGAYRCQGDDRWCVIAVFSDAEWRAFCQAISDPQWCHDERFATLQERKQNEDELDRLIEGWTSGRTAEEVMETLQAAGVAAGVVQNARDVLE</sequence>
<reference evidence="2" key="1">
    <citation type="journal article" date="2014" name="Front. Microbiol.">
        <title>High frequency of phylogenetically diverse reductive dehalogenase-homologous genes in deep subseafloor sedimentary metagenomes.</title>
        <authorList>
            <person name="Kawai M."/>
            <person name="Futagami T."/>
            <person name="Toyoda A."/>
            <person name="Takaki Y."/>
            <person name="Nishi S."/>
            <person name="Hori S."/>
            <person name="Arai W."/>
            <person name="Tsubouchi T."/>
            <person name="Morono Y."/>
            <person name="Uchiyama I."/>
            <person name="Ito T."/>
            <person name="Fujiyama A."/>
            <person name="Inagaki F."/>
            <person name="Takami H."/>
        </authorList>
    </citation>
    <scope>NUCLEOTIDE SEQUENCE</scope>
    <source>
        <strain evidence="2">Expedition CK06-06</strain>
    </source>
</reference>
<dbReference type="InterPro" id="IPR003673">
    <property type="entry name" value="CoA-Trfase_fam_III"/>
</dbReference>
<dbReference type="GO" id="GO:0008410">
    <property type="term" value="F:CoA-transferase activity"/>
    <property type="evidence" value="ECO:0007669"/>
    <property type="project" value="TreeGrafter"/>
</dbReference>
<dbReference type="InterPro" id="IPR044855">
    <property type="entry name" value="CoA-Trfase_III_dom3_sf"/>
</dbReference>
<dbReference type="SUPFAM" id="SSF89796">
    <property type="entry name" value="CoA-transferase family III (CaiB/BaiF)"/>
    <property type="match status" value="1"/>
</dbReference>
<dbReference type="InterPro" id="IPR050483">
    <property type="entry name" value="CoA-transferase_III_domain"/>
</dbReference>
<proteinExistence type="predicted"/>
<evidence type="ECO:0008006" key="3">
    <source>
        <dbReference type="Google" id="ProtNLM"/>
    </source>
</evidence>
<dbReference type="AlphaFoldDB" id="X0V4I9"/>
<name>X0V4I9_9ZZZZ</name>
<dbReference type="EMBL" id="BARS01025724">
    <property type="protein sequence ID" value="GAG07423.1"/>
    <property type="molecule type" value="Genomic_DNA"/>
</dbReference>
<accession>X0V4I9</accession>
<evidence type="ECO:0000313" key="2">
    <source>
        <dbReference type="EMBL" id="GAG07423.1"/>
    </source>
</evidence>
<feature type="non-terminal residue" evidence="2">
    <location>
        <position position="267"/>
    </location>
</feature>